<sequence length="245" mass="26704">MITTTASTASAVSALALLIAGCSPSYVYLPTEQLTAVVGGQPAARYAIPPEAPTGDVRVHSYGVVELDVAGEDGDEDEISALHVELWVSHDAGTRPWTLDTSAVRVELRREDGARPTALAAGSTHLPVVEIPTGEQRFVEMMFPLPEDVEDADALPAFDVLWQVKTETRVIAERTPFERIRVQTPPAGPAWSYSYGYGHGWWYDPFWRPGGALGAGRGVVFMSRETILQPHIRTTPVRPAAPFRR</sequence>
<protein>
    <submittedName>
        <fullName evidence="1">Uncharacterized protein</fullName>
    </submittedName>
</protein>
<name>A0A017TGV2_9BACT</name>
<dbReference type="EMBL" id="ASRX01000005">
    <property type="protein sequence ID" value="EYF08142.1"/>
    <property type="molecule type" value="Genomic_DNA"/>
</dbReference>
<proteinExistence type="predicted"/>
<comment type="caution">
    <text evidence="1">The sequence shown here is derived from an EMBL/GenBank/DDBJ whole genome shotgun (WGS) entry which is preliminary data.</text>
</comment>
<dbReference type="AlphaFoldDB" id="A0A017TGV2"/>
<evidence type="ECO:0000313" key="1">
    <source>
        <dbReference type="EMBL" id="EYF08142.1"/>
    </source>
</evidence>
<gene>
    <name evidence="1" type="ORF">CAP_5902</name>
</gene>
<evidence type="ECO:0000313" key="2">
    <source>
        <dbReference type="Proteomes" id="UP000019678"/>
    </source>
</evidence>
<accession>A0A017TGV2</accession>
<organism evidence="1 2">
    <name type="scientific">Chondromyces apiculatus DSM 436</name>
    <dbReference type="NCBI Taxonomy" id="1192034"/>
    <lineage>
        <taxon>Bacteria</taxon>
        <taxon>Pseudomonadati</taxon>
        <taxon>Myxococcota</taxon>
        <taxon>Polyangia</taxon>
        <taxon>Polyangiales</taxon>
        <taxon>Polyangiaceae</taxon>
        <taxon>Chondromyces</taxon>
    </lineage>
</organism>
<keyword evidence="2" id="KW-1185">Reference proteome</keyword>
<dbReference type="STRING" id="1192034.CAP_5902"/>
<dbReference type="Proteomes" id="UP000019678">
    <property type="component" value="Unassembled WGS sequence"/>
</dbReference>
<reference evidence="1 2" key="1">
    <citation type="submission" date="2013-05" db="EMBL/GenBank/DDBJ databases">
        <title>Genome assembly of Chondromyces apiculatus DSM 436.</title>
        <authorList>
            <person name="Sharma G."/>
            <person name="Khatri I."/>
            <person name="Kaur C."/>
            <person name="Mayilraj S."/>
            <person name="Subramanian S."/>
        </authorList>
    </citation>
    <scope>NUCLEOTIDE SEQUENCE [LARGE SCALE GENOMIC DNA]</scope>
    <source>
        <strain evidence="1 2">DSM 436</strain>
    </source>
</reference>